<proteinExistence type="predicted"/>
<name>A0ABR8EEP9_9CYAN</name>
<gene>
    <name evidence="1" type="ORF">H6G72_09530</name>
</gene>
<comment type="caution">
    <text evidence="1">The sequence shown here is derived from an EMBL/GenBank/DDBJ whole genome shotgun (WGS) entry which is preliminary data.</text>
</comment>
<protein>
    <submittedName>
        <fullName evidence="1">Uncharacterized protein</fullName>
    </submittedName>
</protein>
<keyword evidence="2" id="KW-1185">Reference proteome</keyword>
<dbReference type="EMBL" id="JACJSK010000010">
    <property type="protein sequence ID" value="MBD2544081.1"/>
    <property type="molecule type" value="Genomic_DNA"/>
</dbReference>
<dbReference type="RefSeq" id="WP_156331561.1">
    <property type="nucleotide sequence ID" value="NZ_JACJSK010000010.1"/>
</dbReference>
<dbReference type="Proteomes" id="UP000641954">
    <property type="component" value="Unassembled WGS sequence"/>
</dbReference>
<organism evidence="1 2">
    <name type="scientific">Planktothricoides raciborskii FACHB-1370</name>
    <dbReference type="NCBI Taxonomy" id="2949576"/>
    <lineage>
        <taxon>Bacteria</taxon>
        <taxon>Bacillati</taxon>
        <taxon>Cyanobacteriota</taxon>
        <taxon>Cyanophyceae</taxon>
        <taxon>Oscillatoriophycideae</taxon>
        <taxon>Oscillatoriales</taxon>
        <taxon>Oscillatoriaceae</taxon>
        <taxon>Planktothricoides</taxon>
    </lineage>
</organism>
<reference evidence="1 2" key="1">
    <citation type="journal article" date="2020" name="ISME J.">
        <title>Comparative genomics reveals insights into cyanobacterial evolution and habitat adaptation.</title>
        <authorList>
            <person name="Chen M.Y."/>
            <person name="Teng W.K."/>
            <person name="Zhao L."/>
            <person name="Hu C.X."/>
            <person name="Zhou Y.K."/>
            <person name="Han B.P."/>
            <person name="Song L.R."/>
            <person name="Shu W.S."/>
        </authorList>
    </citation>
    <scope>NUCLEOTIDE SEQUENCE [LARGE SCALE GENOMIC DNA]</scope>
    <source>
        <strain evidence="1 2">FACHB-1370</strain>
    </source>
</reference>
<evidence type="ECO:0000313" key="1">
    <source>
        <dbReference type="EMBL" id="MBD2544081.1"/>
    </source>
</evidence>
<sequence length="58" mass="6632">MPCPKYEKVGAIAYFYRGLSGALRPDSRLNLFSINSRGSNAPYQIIKLNGWRRSPLTW</sequence>
<accession>A0ABR8EEP9</accession>
<evidence type="ECO:0000313" key="2">
    <source>
        <dbReference type="Proteomes" id="UP000641954"/>
    </source>
</evidence>